<comment type="caution">
    <text evidence="1">The sequence shown here is derived from an EMBL/GenBank/DDBJ whole genome shotgun (WGS) entry which is preliminary data.</text>
</comment>
<organism evidence="1 2">
    <name type="scientific">Chaetomium tenue</name>
    <dbReference type="NCBI Taxonomy" id="1854479"/>
    <lineage>
        <taxon>Eukaryota</taxon>
        <taxon>Fungi</taxon>
        <taxon>Dikarya</taxon>
        <taxon>Ascomycota</taxon>
        <taxon>Pezizomycotina</taxon>
        <taxon>Sordariomycetes</taxon>
        <taxon>Sordariomycetidae</taxon>
        <taxon>Sordariales</taxon>
        <taxon>Chaetomiaceae</taxon>
        <taxon>Chaetomium</taxon>
    </lineage>
</organism>
<sequence>MDGDDPVEPSAGRPGAPATSNCRCYGTSSKVFCHLGIISTIGVERAPTVIGQPPAAAVTIAGVPDAAGCPAAKPGQVTYMRRASYSWQLTARGVERGWKGEGGLSDVKKPS</sequence>
<accession>A0ACB7NXB5</accession>
<name>A0ACB7NXB5_9PEZI</name>
<dbReference type="EMBL" id="JAGIZQ010000008">
    <property type="protein sequence ID" value="KAH6613242.1"/>
    <property type="molecule type" value="Genomic_DNA"/>
</dbReference>
<protein>
    <submittedName>
        <fullName evidence="1">Uncharacterized protein</fullName>
    </submittedName>
</protein>
<evidence type="ECO:0000313" key="2">
    <source>
        <dbReference type="Proteomes" id="UP000724584"/>
    </source>
</evidence>
<proteinExistence type="predicted"/>
<keyword evidence="2" id="KW-1185">Reference proteome</keyword>
<reference evidence="1 2" key="1">
    <citation type="journal article" date="2021" name="Nat. Commun.">
        <title>Genetic determinants of endophytism in the Arabidopsis root mycobiome.</title>
        <authorList>
            <person name="Mesny F."/>
            <person name="Miyauchi S."/>
            <person name="Thiergart T."/>
            <person name="Pickel B."/>
            <person name="Atanasova L."/>
            <person name="Karlsson M."/>
            <person name="Huettel B."/>
            <person name="Barry K.W."/>
            <person name="Haridas S."/>
            <person name="Chen C."/>
            <person name="Bauer D."/>
            <person name="Andreopoulos W."/>
            <person name="Pangilinan J."/>
            <person name="LaButti K."/>
            <person name="Riley R."/>
            <person name="Lipzen A."/>
            <person name="Clum A."/>
            <person name="Drula E."/>
            <person name="Henrissat B."/>
            <person name="Kohler A."/>
            <person name="Grigoriev I.V."/>
            <person name="Martin F.M."/>
            <person name="Hacquard S."/>
        </authorList>
    </citation>
    <scope>NUCLEOTIDE SEQUENCE [LARGE SCALE GENOMIC DNA]</scope>
    <source>
        <strain evidence="1 2">MPI-SDFR-AT-0079</strain>
    </source>
</reference>
<evidence type="ECO:0000313" key="1">
    <source>
        <dbReference type="EMBL" id="KAH6613242.1"/>
    </source>
</evidence>
<gene>
    <name evidence="1" type="ORF">F5144DRAFT_499980</name>
</gene>
<dbReference type="Proteomes" id="UP000724584">
    <property type="component" value="Unassembled WGS sequence"/>
</dbReference>